<proteinExistence type="predicted"/>
<dbReference type="AlphaFoldDB" id="A0A0E0DYJ3"/>
<feature type="region of interest" description="Disordered" evidence="1">
    <location>
        <begin position="1"/>
        <end position="23"/>
    </location>
</feature>
<feature type="compositionally biased region" description="Polar residues" evidence="1">
    <location>
        <begin position="56"/>
        <end position="75"/>
    </location>
</feature>
<dbReference type="EnsemblPlants" id="OMERI06G07710.1">
    <property type="protein sequence ID" value="OMERI06G07710.1"/>
    <property type="gene ID" value="OMERI06G07710"/>
</dbReference>
<feature type="compositionally biased region" description="Basic and acidic residues" evidence="1">
    <location>
        <begin position="11"/>
        <end position="20"/>
    </location>
</feature>
<evidence type="ECO:0000256" key="1">
    <source>
        <dbReference type="SAM" id="MobiDB-lite"/>
    </source>
</evidence>
<dbReference type="Proteomes" id="UP000008021">
    <property type="component" value="Chromosome 6"/>
</dbReference>
<name>A0A0E0DYJ3_9ORYZ</name>
<accession>A0A0E0DYJ3</accession>
<feature type="region of interest" description="Disordered" evidence="1">
    <location>
        <begin position="42"/>
        <end position="90"/>
    </location>
</feature>
<reference evidence="2" key="2">
    <citation type="submission" date="2018-05" db="EMBL/GenBank/DDBJ databases">
        <title>OmerRS3 (Oryza meridionalis Reference Sequence Version 3).</title>
        <authorList>
            <person name="Zhang J."/>
            <person name="Kudrna D."/>
            <person name="Lee S."/>
            <person name="Talag J."/>
            <person name="Welchert J."/>
            <person name="Wing R.A."/>
        </authorList>
    </citation>
    <scope>NUCLEOTIDE SEQUENCE [LARGE SCALE GENOMIC DNA]</scope>
    <source>
        <strain evidence="2">cv. OR44</strain>
    </source>
</reference>
<dbReference type="HOGENOM" id="CLU_1139546_0_0_1"/>
<organism evidence="2">
    <name type="scientific">Oryza meridionalis</name>
    <dbReference type="NCBI Taxonomy" id="40149"/>
    <lineage>
        <taxon>Eukaryota</taxon>
        <taxon>Viridiplantae</taxon>
        <taxon>Streptophyta</taxon>
        <taxon>Embryophyta</taxon>
        <taxon>Tracheophyta</taxon>
        <taxon>Spermatophyta</taxon>
        <taxon>Magnoliopsida</taxon>
        <taxon>Liliopsida</taxon>
        <taxon>Poales</taxon>
        <taxon>Poaceae</taxon>
        <taxon>BOP clade</taxon>
        <taxon>Oryzoideae</taxon>
        <taxon>Oryzeae</taxon>
        <taxon>Oryzinae</taxon>
        <taxon>Oryza</taxon>
    </lineage>
</organism>
<dbReference type="eggNOG" id="ENOG502S4RF">
    <property type="taxonomic scope" value="Eukaryota"/>
</dbReference>
<sequence>MVDSGARKSGPRGDKDEMRRRLPLHPPEMLYVVVVSMGIHERNPSERRRKRANEYAATNQPSRSTPTQPGEQNTIEGKGQTCRKQNKMERSSSKPVIALVLLVVCIAAVSRLSLPSTTVLPATAQRRRAPWPPVGTAHLLLLPLCSQSQRLSGTETLRWKRCDRLMRALRLSPSRAREAEEKLAAAGASNGCLPVDGRVVAANEKVRRRRRVVVGVADAGCGLHGTAAASHRRGAALLLSRLTR</sequence>
<dbReference type="STRING" id="40149.A0A0E0DYJ3"/>
<keyword evidence="3" id="KW-1185">Reference proteome</keyword>
<dbReference type="Gramene" id="OMERI06G07710.1">
    <property type="protein sequence ID" value="OMERI06G07710.1"/>
    <property type="gene ID" value="OMERI06G07710"/>
</dbReference>
<evidence type="ECO:0000313" key="2">
    <source>
        <dbReference type="EnsemblPlants" id="OMERI06G07710.1"/>
    </source>
</evidence>
<protein>
    <submittedName>
        <fullName evidence="2">Uncharacterized protein</fullName>
    </submittedName>
</protein>
<evidence type="ECO:0000313" key="3">
    <source>
        <dbReference type="Proteomes" id="UP000008021"/>
    </source>
</evidence>
<reference evidence="2" key="1">
    <citation type="submission" date="2015-04" db="UniProtKB">
        <authorList>
            <consortium name="EnsemblPlants"/>
        </authorList>
    </citation>
    <scope>IDENTIFICATION</scope>
</reference>